<sequence length="185" mass="19971">MQNSRREFAWLWGPVALVLLALFNVSDYALLSKRGAHFGVSKYSVATLGLPALAVIAGVCLTRHRQWLLVLGSAGVLVASVESQVHFFSLRPGTSGIIDWLGVAGAVLIVIGVLAVTRDGRSTVACPAHQPLPRRGPRGRLRSVGAQPWLNVPNPGCSTRAPTSTSVFWTRPNCRRYLNSPRHDG</sequence>
<keyword evidence="3" id="KW-1185">Reference proteome</keyword>
<dbReference type="AlphaFoldDB" id="A0A1W2EP58"/>
<dbReference type="Proteomes" id="UP000192840">
    <property type="component" value="Unassembled WGS sequence"/>
</dbReference>
<proteinExistence type="predicted"/>
<keyword evidence="1" id="KW-1133">Transmembrane helix</keyword>
<feature type="transmembrane region" description="Helical" evidence="1">
    <location>
        <begin position="9"/>
        <end position="31"/>
    </location>
</feature>
<gene>
    <name evidence="2" type="ORF">SAMN05660733_04250</name>
</gene>
<feature type="transmembrane region" description="Helical" evidence="1">
    <location>
        <begin position="68"/>
        <end position="85"/>
    </location>
</feature>
<reference evidence="3" key="1">
    <citation type="submission" date="2017-04" db="EMBL/GenBank/DDBJ databases">
        <authorList>
            <person name="Varghese N."/>
            <person name="Submissions S."/>
        </authorList>
    </citation>
    <scope>NUCLEOTIDE SEQUENCE [LARGE SCALE GENOMIC DNA]</scope>
    <source>
        <strain evidence="3">DSM 44073</strain>
    </source>
</reference>
<dbReference type="eggNOG" id="ENOG5031WVF">
    <property type="taxonomic scope" value="Bacteria"/>
</dbReference>
<feature type="transmembrane region" description="Helical" evidence="1">
    <location>
        <begin position="97"/>
        <end position="116"/>
    </location>
</feature>
<feature type="transmembrane region" description="Helical" evidence="1">
    <location>
        <begin position="43"/>
        <end position="61"/>
    </location>
</feature>
<evidence type="ECO:0000313" key="3">
    <source>
        <dbReference type="Proteomes" id="UP000192840"/>
    </source>
</evidence>
<keyword evidence="1" id="KW-0812">Transmembrane</keyword>
<evidence type="ECO:0000313" key="2">
    <source>
        <dbReference type="EMBL" id="SMD11322.1"/>
    </source>
</evidence>
<dbReference type="EMBL" id="FWYC01000010">
    <property type="protein sequence ID" value="SMD11322.1"/>
    <property type="molecule type" value="Genomic_DNA"/>
</dbReference>
<accession>A0A1W2EP58</accession>
<keyword evidence="1" id="KW-0472">Membrane</keyword>
<name>A0A1W2EP58_9PSEU</name>
<dbReference type="STRING" id="40571.SAMN05660733_04250"/>
<organism evidence="2 3">
    <name type="scientific">Lentzea albidocapillata</name>
    <dbReference type="NCBI Taxonomy" id="40571"/>
    <lineage>
        <taxon>Bacteria</taxon>
        <taxon>Bacillati</taxon>
        <taxon>Actinomycetota</taxon>
        <taxon>Actinomycetes</taxon>
        <taxon>Pseudonocardiales</taxon>
        <taxon>Pseudonocardiaceae</taxon>
        <taxon>Lentzea</taxon>
    </lineage>
</organism>
<protein>
    <submittedName>
        <fullName evidence="2">Uncharacterized protein</fullName>
    </submittedName>
</protein>
<evidence type="ECO:0000256" key="1">
    <source>
        <dbReference type="SAM" id="Phobius"/>
    </source>
</evidence>
<dbReference type="RefSeq" id="WP_245816348.1">
    <property type="nucleotide sequence ID" value="NZ_FWYC01000010.1"/>
</dbReference>